<sequence length="177" mass="20837">MAISAPESIVKLVKKFKDNEHIYTSSDFDEENTKIEFINPFFEALGWDVHNKKEKAPQYKEVVFEDTVKINGKVKAPDYSFRLGGQKIFFVEAKKPSVKLDKDKHPAFQARRYAWNAKLPLSILTDFEEFAVYETNSKPHKKQNASVDRIKYYKYTDYVEKWEEIYNVFSKKTSITK</sequence>
<feature type="domain" description="Restriction endonuclease type I HsdR N-terminal" evidence="1">
    <location>
        <begin position="66"/>
        <end position="139"/>
    </location>
</feature>
<dbReference type="Proteomes" id="UP000245577">
    <property type="component" value="Unassembled WGS sequence"/>
</dbReference>
<dbReference type="GO" id="GO:0003677">
    <property type="term" value="F:DNA binding"/>
    <property type="evidence" value="ECO:0007669"/>
    <property type="project" value="UniProtKB-KW"/>
</dbReference>
<dbReference type="EMBL" id="MZGU01000003">
    <property type="protein sequence ID" value="PWB86703.1"/>
    <property type="molecule type" value="Genomic_DNA"/>
</dbReference>
<reference evidence="2 3" key="1">
    <citation type="submission" date="2017-03" db="EMBL/GenBank/DDBJ databases">
        <title>Genome sequence of Methanobrevibacter wosei.</title>
        <authorList>
            <person name="Poehlein A."/>
            <person name="Seedorf H."/>
            <person name="Daniel R."/>
        </authorList>
    </citation>
    <scope>NUCLEOTIDE SEQUENCE [LARGE SCALE GENOMIC DNA]</scope>
    <source>
        <strain evidence="2 3">DSM 11979</strain>
    </source>
</reference>
<evidence type="ECO:0000313" key="3">
    <source>
        <dbReference type="Proteomes" id="UP000245577"/>
    </source>
</evidence>
<evidence type="ECO:0000259" key="1">
    <source>
        <dbReference type="Pfam" id="PF04313"/>
    </source>
</evidence>
<evidence type="ECO:0000313" key="2">
    <source>
        <dbReference type="EMBL" id="PWB86703.1"/>
    </source>
</evidence>
<dbReference type="GO" id="GO:0005524">
    <property type="term" value="F:ATP binding"/>
    <property type="evidence" value="ECO:0007669"/>
    <property type="project" value="UniProtKB-KW"/>
</dbReference>
<accession>A0A2U1S952</accession>
<dbReference type="OrthoDB" id="70888at2157"/>
<dbReference type="Gene3D" id="3.90.1570.30">
    <property type="match status" value="1"/>
</dbReference>
<protein>
    <submittedName>
        <fullName evidence="2">Type IIS restriction enzyme Eco57I</fullName>
        <ecNumber evidence="2">3.1.21.4</ecNumber>
    </submittedName>
</protein>
<dbReference type="Pfam" id="PF04313">
    <property type="entry name" value="HSDR_N"/>
    <property type="match status" value="1"/>
</dbReference>
<keyword evidence="2" id="KW-0378">Hydrolase</keyword>
<proteinExistence type="predicted"/>
<dbReference type="AlphaFoldDB" id="A0A2U1S952"/>
<dbReference type="GO" id="GO:0009035">
    <property type="term" value="F:type I site-specific deoxyribonuclease activity"/>
    <property type="evidence" value="ECO:0007669"/>
    <property type="project" value="UniProtKB-EC"/>
</dbReference>
<gene>
    <name evidence="2" type="ORF">MBBWO_04170</name>
</gene>
<comment type="caution">
    <text evidence="2">The sequence shown here is derived from an EMBL/GenBank/DDBJ whole genome shotgun (WGS) entry which is preliminary data.</text>
</comment>
<name>A0A2U1S952_9EURY</name>
<dbReference type="GO" id="GO:0009307">
    <property type="term" value="P:DNA restriction-modification system"/>
    <property type="evidence" value="ECO:0007669"/>
    <property type="project" value="UniProtKB-KW"/>
</dbReference>
<dbReference type="EC" id="3.1.21.4" evidence="2"/>
<keyword evidence="3" id="KW-1185">Reference proteome</keyword>
<organism evidence="2 3">
    <name type="scientific">Methanobrevibacter woesei</name>
    <dbReference type="NCBI Taxonomy" id="190976"/>
    <lineage>
        <taxon>Archaea</taxon>
        <taxon>Methanobacteriati</taxon>
        <taxon>Methanobacteriota</taxon>
        <taxon>Methanomada group</taxon>
        <taxon>Methanobacteria</taxon>
        <taxon>Methanobacteriales</taxon>
        <taxon>Methanobacteriaceae</taxon>
        <taxon>Methanobrevibacter</taxon>
    </lineage>
</organism>
<dbReference type="RefSeq" id="WP_165807914.1">
    <property type="nucleotide sequence ID" value="NZ_MZGU01000003.1"/>
</dbReference>
<dbReference type="InterPro" id="IPR007409">
    <property type="entry name" value="Restrct_endonuc_type1_HsdR_N"/>
</dbReference>